<keyword evidence="3" id="KW-1185">Reference proteome</keyword>
<reference evidence="2" key="1">
    <citation type="journal article" date="2019" name="bioRxiv">
        <title>The Genome of the Zebra Mussel, Dreissena polymorpha: A Resource for Invasive Species Research.</title>
        <authorList>
            <person name="McCartney M.A."/>
            <person name="Auch B."/>
            <person name="Kono T."/>
            <person name="Mallez S."/>
            <person name="Zhang Y."/>
            <person name="Obille A."/>
            <person name="Becker A."/>
            <person name="Abrahante J.E."/>
            <person name="Garbe J."/>
            <person name="Badalamenti J.P."/>
            <person name="Herman A."/>
            <person name="Mangelson H."/>
            <person name="Liachko I."/>
            <person name="Sullivan S."/>
            <person name="Sone E.D."/>
            <person name="Koren S."/>
            <person name="Silverstein K.A.T."/>
            <person name="Beckman K.B."/>
            <person name="Gohl D.M."/>
        </authorList>
    </citation>
    <scope>NUCLEOTIDE SEQUENCE</scope>
    <source>
        <strain evidence="2">Duluth1</strain>
        <tissue evidence="2">Whole animal</tissue>
    </source>
</reference>
<dbReference type="Proteomes" id="UP000828390">
    <property type="component" value="Unassembled WGS sequence"/>
</dbReference>
<feature type="compositionally biased region" description="Basic and acidic residues" evidence="1">
    <location>
        <begin position="89"/>
        <end position="104"/>
    </location>
</feature>
<name>A0A9D4KKC1_DREPO</name>
<evidence type="ECO:0000313" key="3">
    <source>
        <dbReference type="Proteomes" id="UP000828390"/>
    </source>
</evidence>
<evidence type="ECO:0000256" key="1">
    <source>
        <dbReference type="SAM" id="MobiDB-lite"/>
    </source>
</evidence>
<dbReference type="AlphaFoldDB" id="A0A9D4KKC1"/>
<comment type="caution">
    <text evidence="2">The sequence shown here is derived from an EMBL/GenBank/DDBJ whole genome shotgun (WGS) entry which is preliminary data.</text>
</comment>
<reference evidence="2" key="2">
    <citation type="submission" date="2020-11" db="EMBL/GenBank/DDBJ databases">
        <authorList>
            <person name="McCartney M.A."/>
            <person name="Auch B."/>
            <person name="Kono T."/>
            <person name="Mallez S."/>
            <person name="Becker A."/>
            <person name="Gohl D.M."/>
            <person name="Silverstein K.A.T."/>
            <person name="Koren S."/>
            <person name="Bechman K.B."/>
            <person name="Herman A."/>
            <person name="Abrahante J.E."/>
            <person name="Garbe J."/>
        </authorList>
    </citation>
    <scope>NUCLEOTIDE SEQUENCE</scope>
    <source>
        <strain evidence="2">Duluth1</strain>
        <tissue evidence="2">Whole animal</tissue>
    </source>
</reference>
<evidence type="ECO:0000313" key="2">
    <source>
        <dbReference type="EMBL" id="KAH3840701.1"/>
    </source>
</evidence>
<sequence length="367" mass="41424">MTNFYDSLRRVSLTCFCGLHDHMDLTDLPESLPRLFIRTASTRKFSLGEKGGPRKVRFKEDHTVTLDTDDADDEEEEEEIKFVPLPPSQKERPSSRAKLDESTSKLRPQSFVRQGDRRGMVRLGLGFGLVFGSKPNPNPNPTPNPNPYPNPFLGLSPPDHASPVVKLHAEYRPVSQNTSYSTSSAPAGDVFVQDCFGLNTLKYVMDADDVVFDVDGGVESPILSLSDAQIVSIRCPQVSRGAEVIMLSKKVLLKYADQRCKLRIRDIIKVYPAEDTMQESMQLEADWSAYKENVMAAWLLLFRQVTTVVKAGGYCCDYFGLDRWPLLFRQAGGYCCLDRWLLLFRQIGDYCCSGRWLLLFRQVATVV</sequence>
<gene>
    <name evidence="2" type="ORF">DPMN_114156</name>
</gene>
<accession>A0A9D4KKC1</accession>
<protein>
    <submittedName>
        <fullName evidence="2">Uncharacterized protein</fullName>
    </submittedName>
</protein>
<feature type="region of interest" description="Disordered" evidence="1">
    <location>
        <begin position="61"/>
        <end position="115"/>
    </location>
</feature>
<feature type="compositionally biased region" description="Acidic residues" evidence="1">
    <location>
        <begin position="67"/>
        <end position="79"/>
    </location>
</feature>
<proteinExistence type="predicted"/>
<dbReference type="EMBL" id="JAIWYP010000004">
    <property type="protein sequence ID" value="KAH3840701.1"/>
    <property type="molecule type" value="Genomic_DNA"/>
</dbReference>
<organism evidence="2 3">
    <name type="scientific">Dreissena polymorpha</name>
    <name type="common">Zebra mussel</name>
    <name type="synonym">Mytilus polymorpha</name>
    <dbReference type="NCBI Taxonomy" id="45954"/>
    <lineage>
        <taxon>Eukaryota</taxon>
        <taxon>Metazoa</taxon>
        <taxon>Spiralia</taxon>
        <taxon>Lophotrochozoa</taxon>
        <taxon>Mollusca</taxon>
        <taxon>Bivalvia</taxon>
        <taxon>Autobranchia</taxon>
        <taxon>Heteroconchia</taxon>
        <taxon>Euheterodonta</taxon>
        <taxon>Imparidentia</taxon>
        <taxon>Neoheterodontei</taxon>
        <taxon>Myida</taxon>
        <taxon>Dreissenoidea</taxon>
        <taxon>Dreissenidae</taxon>
        <taxon>Dreissena</taxon>
    </lineage>
</organism>